<organism evidence="2 3">
    <name type="scientific">Lepraria neglecta</name>
    <dbReference type="NCBI Taxonomy" id="209136"/>
    <lineage>
        <taxon>Eukaryota</taxon>
        <taxon>Fungi</taxon>
        <taxon>Dikarya</taxon>
        <taxon>Ascomycota</taxon>
        <taxon>Pezizomycotina</taxon>
        <taxon>Lecanoromycetes</taxon>
        <taxon>OSLEUM clade</taxon>
        <taxon>Lecanoromycetidae</taxon>
        <taxon>Lecanorales</taxon>
        <taxon>Lecanorineae</taxon>
        <taxon>Stereocaulaceae</taxon>
        <taxon>Lepraria</taxon>
    </lineage>
</organism>
<comment type="caution">
    <text evidence="2">The sequence shown here is derived from an EMBL/GenBank/DDBJ whole genome shotgun (WGS) entry which is preliminary data.</text>
</comment>
<evidence type="ECO:0000313" key="3">
    <source>
        <dbReference type="Proteomes" id="UP001276659"/>
    </source>
</evidence>
<keyword evidence="3" id="KW-1185">Reference proteome</keyword>
<evidence type="ECO:0000256" key="1">
    <source>
        <dbReference type="SAM" id="MobiDB-lite"/>
    </source>
</evidence>
<dbReference type="EMBL" id="JASNWA010000009">
    <property type="protein sequence ID" value="KAK3169727.1"/>
    <property type="molecule type" value="Genomic_DNA"/>
</dbReference>
<dbReference type="AlphaFoldDB" id="A0AAD9Z3N6"/>
<reference evidence="2" key="1">
    <citation type="submission" date="2022-11" db="EMBL/GenBank/DDBJ databases">
        <title>Chromosomal genome sequence assembly and mating type (MAT) locus characterization of the leprose asexual lichenized fungus Lepraria neglecta (Nyl.) Erichsen.</title>
        <authorList>
            <person name="Allen J.L."/>
            <person name="Pfeffer B."/>
        </authorList>
    </citation>
    <scope>NUCLEOTIDE SEQUENCE</scope>
    <source>
        <strain evidence="2">Allen 5258</strain>
    </source>
</reference>
<name>A0AAD9Z3N6_9LECA</name>
<feature type="region of interest" description="Disordered" evidence="1">
    <location>
        <begin position="182"/>
        <end position="222"/>
    </location>
</feature>
<proteinExistence type="predicted"/>
<feature type="compositionally biased region" description="Basic and acidic residues" evidence="1">
    <location>
        <begin position="208"/>
        <end position="222"/>
    </location>
</feature>
<feature type="compositionally biased region" description="Acidic residues" evidence="1">
    <location>
        <begin position="182"/>
        <end position="207"/>
    </location>
</feature>
<accession>A0AAD9Z3N6</accession>
<gene>
    <name evidence="2" type="ORF">OEA41_009111</name>
</gene>
<protein>
    <submittedName>
        <fullName evidence="2">Uncharacterized protein</fullName>
    </submittedName>
</protein>
<dbReference type="Proteomes" id="UP001276659">
    <property type="component" value="Unassembled WGS sequence"/>
</dbReference>
<sequence length="222" mass="25585">MMHLVLLELDVVNWDIADGRVGHKKIEDLQTACIKGYLAWTILRLQSDATVSVLSALWKLSLSNMSFEKVQDTNLVYALNIGTPHSLRLRNCRDLGNFLEKIFQVEPQLTLRSLELSINDRWDNAQHLRLDMILGAIEHLEELCISIKPGMKTEYYWSSILKHKQILKGLLYHERLGNLGDVEDDDDMEFVYEDSGDRDESEDDGDQEMDKGNKYEDKNTSP</sequence>
<evidence type="ECO:0000313" key="2">
    <source>
        <dbReference type="EMBL" id="KAK3169727.1"/>
    </source>
</evidence>